<name>A0A0G3XFB5_9SPHN</name>
<dbReference type="InterPro" id="IPR000572">
    <property type="entry name" value="OxRdtase_Mopterin-bd_dom"/>
</dbReference>
<evidence type="ECO:0000313" key="2">
    <source>
        <dbReference type="Proteomes" id="UP000035287"/>
    </source>
</evidence>
<dbReference type="PROSITE" id="PS51257">
    <property type="entry name" value="PROKAR_LIPOPROTEIN"/>
    <property type="match status" value="1"/>
</dbReference>
<dbReference type="RefSeq" id="WP_047820888.1">
    <property type="nucleotide sequence ID" value="NZ_CP011770.1"/>
</dbReference>
<reference evidence="1 2" key="1">
    <citation type="submission" date="2015-06" db="EMBL/GenBank/DDBJ databases">
        <authorList>
            <person name="Zeng Y."/>
            <person name="Huang Y."/>
        </authorList>
    </citation>
    <scope>NUCLEOTIDE SEQUENCE [LARGE SCALE GENOMIC DNA]</scope>
    <source>
        <strain evidence="1 2">PQ-2</strain>
    </source>
</reference>
<dbReference type="OrthoDB" id="9795587at2"/>
<protein>
    <submittedName>
        <fullName evidence="1">Molybdopterin-binding protein</fullName>
    </submittedName>
</protein>
<dbReference type="Proteomes" id="UP000035287">
    <property type="component" value="Chromosome"/>
</dbReference>
<dbReference type="PANTHER" id="PTHR43032:SF2">
    <property type="entry name" value="BLL0505 PROTEIN"/>
    <property type="match status" value="1"/>
</dbReference>
<keyword evidence="2" id="KW-1185">Reference proteome</keyword>
<dbReference type="PATRIC" id="fig|1348774.3.peg.2080"/>
<dbReference type="Pfam" id="PF00174">
    <property type="entry name" value="Oxidored_molyb"/>
    <property type="match status" value="1"/>
</dbReference>
<dbReference type="SUPFAM" id="SSF56524">
    <property type="entry name" value="Oxidoreductase molybdopterin-binding domain"/>
    <property type="match status" value="1"/>
</dbReference>
<dbReference type="PANTHER" id="PTHR43032">
    <property type="entry name" value="PROTEIN-METHIONINE-SULFOXIDE REDUCTASE"/>
    <property type="match status" value="1"/>
</dbReference>
<accession>A0A0G3XFB5</accession>
<dbReference type="AlphaFoldDB" id="A0A0G3XFB5"/>
<dbReference type="EMBL" id="CP011770">
    <property type="protein sequence ID" value="AKM10215.1"/>
    <property type="molecule type" value="Genomic_DNA"/>
</dbReference>
<dbReference type="Gene3D" id="3.90.420.10">
    <property type="entry name" value="Oxidoreductase, molybdopterin-binding domain"/>
    <property type="match status" value="1"/>
</dbReference>
<dbReference type="InterPro" id="IPR036374">
    <property type="entry name" value="OxRdtase_Mopterin-bd_sf"/>
</dbReference>
<evidence type="ECO:0000313" key="1">
    <source>
        <dbReference type="EMBL" id="AKM10215.1"/>
    </source>
</evidence>
<proteinExistence type="predicted"/>
<dbReference type="KEGG" id="cna:AB433_09930"/>
<dbReference type="STRING" id="1348774.AB433_09930"/>
<gene>
    <name evidence="1" type="ORF">AB433_09930</name>
</gene>
<organism evidence="1 2">
    <name type="scientific">Croceicoccus naphthovorans</name>
    <dbReference type="NCBI Taxonomy" id="1348774"/>
    <lineage>
        <taxon>Bacteria</taxon>
        <taxon>Pseudomonadati</taxon>
        <taxon>Pseudomonadota</taxon>
        <taxon>Alphaproteobacteria</taxon>
        <taxon>Sphingomonadales</taxon>
        <taxon>Erythrobacteraceae</taxon>
        <taxon>Croceicoccus</taxon>
    </lineage>
</organism>
<sequence>MTMDRRKLLAGLRGGVVLGAGIALGGCQKILETGPVDEVASSLDLFTRDAQRLVTRPTALAREYAPHERSPDFRANGSRTVDTPEYRQHLARGFADWRLTIGGLVAKPMSLSLAALQRLPARTQITRHDCVEGWSAIGEWTGTPLGLLLDMAQIRGGARYILFRCADSFGDTPYYESIDLIEAFHPQTILAWRMNGEPLPERHGAPLRLRVERQLGYKHAKYVTGIEAIADYRQIAGGKGGFWEDRAGYQWWAGI</sequence>